<dbReference type="GO" id="GO:0003677">
    <property type="term" value="F:DNA binding"/>
    <property type="evidence" value="ECO:0007669"/>
    <property type="project" value="UniProtKB-KW"/>
</dbReference>
<keyword evidence="2" id="KW-0805">Transcription regulation</keyword>
<proteinExistence type="predicted"/>
<evidence type="ECO:0000313" key="8">
    <source>
        <dbReference type="EMBL" id="AXE39730.1"/>
    </source>
</evidence>
<dbReference type="PROSITE" id="PS00622">
    <property type="entry name" value="HTH_LUXR_1"/>
    <property type="match status" value="1"/>
</dbReference>
<evidence type="ECO:0000259" key="7">
    <source>
        <dbReference type="PROSITE" id="PS50110"/>
    </source>
</evidence>
<dbReference type="Proteomes" id="UP000251995">
    <property type="component" value="Chromosome"/>
</dbReference>
<evidence type="ECO:0000256" key="4">
    <source>
        <dbReference type="ARBA" id="ARBA00023163"/>
    </source>
</evidence>
<dbReference type="KEGG" id="acij:JS278_02592"/>
<dbReference type="PANTHER" id="PTHR43214:SF24">
    <property type="entry name" value="TRANSCRIPTIONAL REGULATORY PROTEIN NARL-RELATED"/>
    <property type="match status" value="1"/>
</dbReference>
<feature type="modified residue" description="4-aspartylphosphate" evidence="5">
    <location>
        <position position="59"/>
    </location>
</feature>
<dbReference type="InterPro" id="IPR000792">
    <property type="entry name" value="Tscrpt_reg_LuxR_C"/>
</dbReference>
<feature type="domain" description="HTH luxR-type" evidence="6">
    <location>
        <begin position="154"/>
        <end position="219"/>
    </location>
</feature>
<keyword evidence="9" id="KW-1185">Reference proteome</keyword>
<dbReference type="CDD" id="cd06170">
    <property type="entry name" value="LuxR_C_like"/>
    <property type="match status" value="1"/>
</dbReference>
<dbReference type="InterPro" id="IPR011006">
    <property type="entry name" value="CheY-like_superfamily"/>
</dbReference>
<evidence type="ECO:0000259" key="6">
    <source>
        <dbReference type="PROSITE" id="PS50043"/>
    </source>
</evidence>
<dbReference type="SUPFAM" id="SSF52172">
    <property type="entry name" value="CheY-like"/>
    <property type="match status" value="1"/>
</dbReference>
<feature type="domain" description="Response regulatory" evidence="7">
    <location>
        <begin position="8"/>
        <end position="124"/>
    </location>
</feature>
<evidence type="ECO:0000313" key="9">
    <source>
        <dbReference type="Proteomes" id="UP000251995"/>
    </source>
</evidence>
<keyword evidence="4" id="KW-0804">Transcription</keyword>
<dbReference type="GO" id="GO:0000160">
    <property type="term" value="P:phosphorelay signal transduction system"/>
    <property type="evidence" value="ECO:0007669"/>
    <property type="project" value="InterPro"/>
</dbReference>
<accession>A0A344UWT2</accession>
<dbReference type="PRINTS" id="PR00038">
    <property type="entry name" value="HTHLUXR"/>
</dbReference>
<evidence type="ECO:0000256" key="3">
    <source>
        <dbReference type="ARBA" id="ARBA00023125"/>
    </source>
</evidence>
<protein>
    <submittedName>
        <fullName evidence="8">Transcriptional regulatory protein LiaR</fullName>
    </submittedName>
</protein>
<dbReference type="SMART" id="SM00421">
    <property type="entry name" value="HTH_LUXR"/>
    <property type="match status" value="1"/>
</dbReference>
<dbReference type="PANTHER" id="PTHR43214">
    <property type="entry name" value="TWO-COMPONENT RESPONSE REGULATOR"/>
    <property type="match status" value="1"/>
</dbReference>
<dbReference type="Gene3D" id="3.40.50.2300">
    <property type="match status" value="1"/>
</dbReference>
<organism evidence="8 9">
    <name type="scientific">Acidipropionibacterium virtanenii</name>
    <dbReference type="NCBI Taxonomy" id="2057246"/>
    <lineage>
        <taxon>Bacteria</taxon>
        <taxon>Bacillati</taxon>
        <taxon>Actinomycetota</taxon>
        <taxon>Actinomycetes</taxon>
        <taxon>Propionibacteriales</taxon>
        <taxon>Propionibacteriaceae</taxon>
        <taxon>Acidipropionibacterium</taxon>
    </lineage>
</organism>
<evidence type="ECO:0000256" key="1">
    <source>
        <dbReference type="ARBA" id="ARBA00022553"/>
    </source>
</evidence>
<evidence type="ECO:0000256" key="5">
    <source>
        <dbReference type="PROSITE-ProRule" id="PRU00169"/>
    </source>
</evidence>
<dbReference type="InterPro" id="IPR039420">
    <property type="entry name" value="WalR-like"/>
</dbReference>
<reference evidence="8 9" key="1">
    <citation type="submission" date="2017-12" db="EMBL/GenBank/DDBJ databases">
        <title>The whole genome sequence of the Acidipropionibacterium virtanenii sp. nov. type strain JS278.</title>
        <authorList>
            <person name="Laine P."/>
            <person name="Deptula P."/>
            <person name="Varmanen P."/>
            <person name="Auvinen P."/>
        </authorList>
    </citation>
    <scope>NUCLEOTIDE SEQUENCE [LARGE SCALE GENOMIC DNA]</scope>
    <source>
        <strain evidence="8 9">JS278</strain>
    </source>
</reference>
<dbReference type="AlphaFoldDB" id="A0A344UWT2"/>
<dbReference type="CDD" id="cd17535">
    <property type="entry name" value="REC_NarL-like"/>
    <property type="match status" value="1"/>
</dbReference>
<dbReference type="SMART" id="SM00448">
    <property type="entry name" value="REC"/>
    <property type="match status" value="1"/>
</dbReference>
<dbReference type="InterPro" id="IPR001789">
    <property type="entry name" value="Sig_transdc_resp-reg_receiver"/>
</dbReference>
<dbReference type="Pfam" id="PF00072">
    <property type="entry name" value="Response_reg"/>
    <property type="match status" value="1"/>
</dbReference>
<dbReference type="GO" id="GO:0006355">
    <property type="term" value="P:regulation of DNA-templated transcription"/>
    <property type="evidence" value="ECO:0007669"/>
    <property type="project" value="InterPro"/>
</dbReference>
<name>A0A344UWT2_9ACTN</name>
<evidence type="ECO:0000256" key="2">
    <source>
        <dbReference type="ARBA" id="ARBA00023015"/>
    </source>
</evidence>
<dbReference type="Pfam" id="PF00196">
    <property type="entry name" value="GerE"/>
    <property type="match status" value="1"/>
</dbReference>
<dbReference type="PROSITE" id="PS50110">
    <property type="entry name" value="RESPONSE_REGULATORY"/>
    <property type="match status" value="1"/>
</dbReference>
<dbReference type="InterPro" id="IPR058245">
    <property type="entry name" value="NreC/VraR/RcsB-like_REC"/>
</dbReference>
<gene>
    <name evidence="8" type="primary">liaR_4</name>
    <name evidence="8" type="ORF">JS278_02592</name>
</gene>
<dbReference type="EMBL" id="CP025198">
    <property type="protein sequence ID" value="AXE39730.1"/>
    <property type="molecule type" value="Genomic_DNA"/>
</dbReference>
<keyword evidence="3" id="KW-0238">DNA-binding</keyword>
<sequence>MTADHPIRLLLADDQEMVRVGFRMVLDAQPDMTVVGEAGDGAEAVRLTAELHPDIVLMDIRMPRMDGLEATRTIIEADPAVRVLVLTTFDLDEYVHAALRAGAGGFLLKDAGPAELLAGIRAVSSGDAVVAPSATRRLLERFLPHDSAAQAPTDPKLIAALSDREREVLVCVGQGLTNTEIAGKLFLAETTVKTHIGHILTKLGLRDRVQMVITAYDAGLVRPGR</sequence>
<dbReference type="PROSITE" id="PS50043">
    <property type="entry name" value="HTH_LUXR_2"/>
    <property type="match status" value="1"/>
</dbReference>
<keyword evidence="1 5" id="KW-0597">Phosphoprotein</keyword>